<evidence type="ECO:0000313" key="1">
    <source>
        <dbReference type="EMBL" id="KAF2803330.1"/>
    </source>
</evidence>
<proteinExistence type="predicted"/>
<name>A0A6A6Y3V2_9PEZI</name>
<reference evidence="3" key="3">
    <citation type="submission" date="2025-04" db="UniProtKB">
        <authorList>
            <consortium name="RefSeq"/>
        </authorList>
    </citation>
    <scope>IDENTIFICATION</scope>
    <source>
        <strain evidence="3">CBS 304.34</strain>
    </source>
</reference>
<dbReference type="EMBL" id="MU003718">
    <property type="protein sequence ID" value="KAF2803330.1"/>
    <property type="molecule type" value="Genomic_DNA"/>
</dbReference>
<dbReference type="GeneID" id="54453865"/>
<dbReference type="RefSeq" id="XP_033570294.1">
    <property type="nucleotide sequence ID" value="XM_033712972.1"/>
</dbReference>
<gene>
    <name evidence="1 3" type="ORF">BDZ99DRAFT_170896</name>
</gene>
<reference evidence="1 3" key="1">
    <citation type="journal article" date="2020" name="Stud. Mycol.">
        <title>101 Dothideomycetes genomes: a test case for predicting lifestyles and emergence of pathogens.</title>
        <authorList>
            <person name="Haridas S."/>
            <person name="Albert R."/>
            <person name="Binder M."/>
            <person name="Bloem J."/>
            <person name="Labutti K."/>
            <person name="Salamov A."/>
            <person name="Andreopoulos B."/>
            <person name="Baker S."/>
            <person name="Barry K."/>
            <person name="Bills G."/>
            <person name="Bluhm B."/>
            <person name="Cannon C."/>
            <person name="Castanera R."/>
            <person name="Culley D."/>
            <person name="Daum C."/>
            <person name="Ezra D."/>
            <person name="Gonzalez J."/>
            <person name="Henrissat B."/>
            <person name="Kuo A."/>
            <person name="Liang C."/>
            <person name="Lipzen A."/>
            <person name="Lutzoni F."/>
            <person name="Magnuson J."/>
            <person name="Mondo S."/>
            <person name="Nolan M."/>
            <person name="Ohm R."/>
            <person name="Pangilinan J."/>
            <person name="Park H.-J."/>
            <person name="Ramirez L."/>
            <person name="Alfaro M."/>
            <person name="Sun H."/>
            <person name="Tritt A."/>
            <person name="Yoshinaga Y."/>
            <person name="Zwiers L.-H."/>
            <person name="Turgeon B."/>
            <person name="Goodwin S."/>
            <person name="Spatafora J."/>
            <person name="Crous P."/>
            <person name="Grigoriev I."/>
        </authorList>
    </citation>
    <scope>NUCLEOTIDE SEQUENCE</scope>
    <source>
        <strain evidence="1 3">CBS 304.34</strain>
    </source>
</reference>
<dbReference type="Proteomes" id="UP000504636">
    <property type="component" value="Unplaced"/>
</dbReference>
<accession>A0A6A6Y3V2</accession>
<keyword evidence="2" id="KW-1185">Reference proteome</keyword>
<dbReference type="AlphaFoldDB" id="A0A6A6Y3V2"/>
<reference evidence="3" key="2">
    <citation type="submission" date="2020-04" db="EMBL/GenBank/DDBJ databases">
        <authorList>
            <consortium name="NCBI Genome Project"/>
        </authorList>
    </citation>
    <scope>NUCLEOTIDE SEQUENCE</scope>
    <source>
        <strain evidence="3">CBS 304.34</strain>
    </source>
</reference>
<protein>
    <submittedName>
        <fullName evidence="1 3">Uncharacterized protein</fullName>
    </submittedName>
</protein>
<evidence type="ECO:0000313" key="3">
    <source>
        <dbReference type="RefSeq" id="XP_033570294.1"/>
    </source>
</evidence>
<organism evidence="1">
    <name type="scientific">Mytilinidion resinicola</name>
    <dbReference type="NCBI Taxonomy" id="574789"/>
    <lineage>
        <taxon>Eukaryota</taxon>
        <taxon>Fungi</taxon>
        <taxon>Dikarya</taxon>
        <taxon>Ascomycota</taxon>
        <taxon>Pezizomycotina</taxon>
        <taxon>Dothideomycetes</taxon>
        <taxon>Pleosporomycetidae</taxon>
        <taxon>Mytilinidiales</taxon>
        <taxon>Mytilinidiaceae</taxon>
        <taxon>Mytilinidion</taxon>
    </lineage>
</organism>
<sequence length="111" mass="12179">MPKVLFSLCQVAFAETPYFFSTHTSASSMSPPHQSCVPLSSDSAYSQSHSVAPIHPSGLGFRIYDSRLHDSKVGLLAADNRVWIALFQPIAHQRGFMTLIAQGVFSVAIRR</sequence>
<evidence type="ECO:0000313" key="2">
    <source>
        <dbReference type="Proteomes" id="UP000504636"/>
    </source>
</evidence>